<comment type="caution">
    <text evidence="2">The sequence shown here is derived from an EMBL/GenBank/DDBJ whole genome shotgun (WGS) entry which is preliminary data.</text>
</comment>
<accession>A0A8J7Z061</accession>
<protein>
    <submittedName>
        <fullName evidence="2">Uncharacterized protein</fullName>
    </submittedName>
</protein>
<evidence type="ECO:0000313" key="2">
    <source>
        <dbReference type="EMBL" id="NDJ17744.1"/>
    </source>
</evidence>
<dbReference type="AlphaFoldDB" id="A0A8J7Z061"/>
<feature type="region of interest" description="Disordered" evidence="1">
    <location>
        <begin position="56"/>
        <end position="107"/>
    </location>
</feature>
<reference evidence="2" key="1">
    <citation type="submission" date="2019-12" db="EMBL/GenBank/DDBJ databases">
        <title>High-Quality draft genome sequences of three cyanobacteria isolated from the limestone walls of the Old Cathedral of Coimbra.</title>
        <authorList>
            <person name="Tiago I."/>
            <person name="Soares F."/>
            <person name="Portugal A."/>
        </authorList>
    </citation>
    <scope>NUCLEOTIDE SEQUENCE</scope>
    <source>
        <strain evidence="2">A</strain>
    </source>
</reference>
<sequence>MPDRWETYRNPRYSFEFPYPAGWQPADLPDNRDGIAFRDPQNPQVELRGWASFLRISSPSGTGTSPKLPASSAPTNVRQAKPLPAPPRPTRVPSPRPSLSPPNFTTEQGIQGTLQAQLGPQTSSLTLVLNHTNVQYYLRGSAPSQQFDAYYRFFNYVARRYRVPIN</sequence>
<dbReference type="EMBL" id="WVIE01000010">
    <property type="protein sequence ID" value="NDJ17744.1"/>
    <property type="molecule type" value="Genomic_DNA"/>
</dbReference>
<feature type="compositionally biased region" description="Polar residues" evidence="1">
    <location>
        <begin position="56"/>
        <end position="65"/>
    </location>
</feature>
<dbReference type="Proteomes" id="UP000646053">
    <property type="component" value="Unassembled WGS sequence"/>
</dbReference>
<gene>
    <name evidence="2" type="ORF">GS601_10650</name>
</gene>
<proteinExistence type="predicted"/>
<organism evidence="2 3">
    <name type="scientific">Myxacorys almedinensis A</name>
    <dbReference type="NCBI Taxonomy" id="2690445"/>
    <lineage>
        <taxon>Bacteria</taxon>
        <taxon>Bacillati</taxon>
        <taxon>Cyanobacteriota</taxon>
        <taxon>Cyanophyceae</taxon>
        <taxon>Leptolyngbyales</taxon>
        <taxon>Leptolyngbyaceae</taxon>
        <taxon>Myxacorys</taxon>
        <taxon>Myxacorys almedinensis</taxon>
    </lineage>
</organism>
<feature type="compositionally biased region" description="Pro residues" evidence="1">
    <location>
        <begin position="83"/>
        <end position="100"/>
    </location>
</feature>
<evidence type="ECO:0000256" key="1">
    <source>
        <dbReference type="SAM" id="MobiDB-lite"/>
    </source>
</evidence>
<name>A0A8J7Z061_9CYAN</name>
<keyword evidence="3" id="KW-1185">Reference proteome</keyword>
<feature type="region of interest" description="Disordered" evidence="1">
    <location>
        <begin position="19"/>
        <end position="42"/>
    </location>
</feature>
<evidence type="ECO:0000313" key="3">
    <source>
        <dbReference type="Proteomes" id="UP000646053"/>
    </source>
</evidence>